<comment type="caution">
    <text evidence="3">The sequence shown here is derived from an EMBL/GenBank/DDBJ whole genome shotgun (WGS) entry which is preliminary data.</text>
</comment>
<reference evidence="3 4" key="1">
    <citation type="submission" date="2024-07" db="EMBL/GenBank/DDBJ databases">
        <authorList>
            <person name="Akdeniz Z."/>
        </authorList>
    </citation>
    <scope>NUCLEOTIDE SEQUENCE [LARGE SCALE GENOMIC DNA]</scope>
</reference>
<dbReference type="SMART" id="SM00369">
    <property type="entry name" value="LRR_TYP"/>
    <property type="match status" value="3"/>
</dbReference>
<keyword evidence="2" id="KW-0677">Repeat</keyword>
<sequence>MLTKDQKYDEIMIKQFSHQVALQTLTIMRLDHSISLKFVEQINVKRLLIRWSPPVNLTRVPDLRFLDIHDCQQTDLSGIGQMVNLNRLYLSRNCICNIFELRLLTNLTELNLAHNKIKDLSVLQLLTNLKKLDVSFNCVTDVYCLNKLISLLYLNLTANKIVCVSPLSCLIHLEQLDLVSNSIVNFRGDLFQISNIKLKDNYLTHATVNGKDIKFTYPRDPTIQMQLMANKMEVIFNQTERLKLKSVMKRNIMKFQKEISKFINKCLKQQEQLSISLVSLITNETMNINNQ</sequence>
<dbReference type="PANTHER" id="PTHR46652:SF3">
    <property type="entry name" value="LEUCINE-RICH REPEAT-CONTAINING PROTEIN 9"/>
    <property type="match status" value="1"/>
</dbReference>
<dbReference type="InterPro" id="IPR025875">
    <property type="entry name" value="Leu-rich_rpt_4"/>
</dbReference>
<organism evidence="3 4">
    <name type="scientific">Hexamita inflata</name>
    <dbReference type="NCBI Taxonomy" id="28002"/>
    <lineage>
        <taxon>Eukaryota</taxon>
        <taxon>Metamonada</taxon>
        <taxon>Diplomonadida</taxon>
        <taxon>Hexamitidae</taxon>
        <taxon>Hexamitinae</taxon>
        <taxon>Hexamita</taxon>
    </lineage>
</organism>
<evidence type="ECO:0000313" key="3">
    <source>
        <dbReference type="EMBL" id="CAL6051917.1"/>
    </source>
</evidence>
<dbReference type="Pfam" id="PF12799">
    <property type="entry name" value="LRR_4"/>
    <property type="match status" value="1"/>
</dbReference>
<dbReference type="InterPro" id="IPR003591">
    <property type="entry name" value="Leu-rich_rpt_typical-subtyp"/>
</dbReference>
<dbReference type="InterPro" id="IPR032675">
    <property type="entry name" value="LRR_dom_sf"/>
</dbReference>
<dbReference type="PROSITE" id="PS51450">
    <property type="entry name" value="LRR"/>
    <property type="match status" value="4"/>
</dbReference>
<dbReference type="Gene3D" id="3.80.10.10">
    <property type="entry name" value="Ribonuclease Inhibitor"/>
    <property type="match status" value="1"/>
</dbReference>
<keyword evidence="4" id="KW-1185">Reference proteome</keyword>
<dbReference type="Proteomes" id="UP001642409">
    <property type="component" value="Unassembled WGS sequence"/>
</dbReference>
<keyword evidence="1" id="KW-0433">Leucine-rich repeat</keyword>
<proteinExistence type="predicted"/>
<dbReference type="SUPFAM" id="SSF52058">
    <property type="entry name" value="L domain-like"/>
    <property type="match status" value="1"/>
</dbReference>
<evidence type="ECO:0000256" key="1">
    <source>
        <dbReference type="ARBA" id="ARBA00022614"/>
    </source>
</evidence>
<dbReference type="InterPro" id="IPR001611">
    <property type="entry name" value="Leu-rich_rpt"/>
</dbReference>
<dbReference type="EMBL" id="CAXDID020000190">
    <property type="protein sequence ID" value="CAL6051917.1"/>
    <property type="molecule type" value="Genomic_DNA"/>
</dbReference>
<gene>
    <name evidence="3" type="ORF">HINF_LOCUS44598</name>
</gene>
<evidence type="ECO:0000313" key="4">
    <source>
        <dbReference type="Proteomes" id="UP001642409"/>
    </source>
</evidence>
<name>A0ABP1K249_9EUKA</name>
<protein>
    <submittedName>
        <fullName evidence="3">Leucine-rich_repeat domain-containing protein</fullName>
    </submittedName>
</protein>
<evidence type="ECO:0000256" key="2">
    <source>
        <dbReference type="ARBA" id="ARBA00022737"/>
    </source>
</evidence>
<dbReference type="InterPro" id="IPR050836">
    <property type="entry name" value="SDS22/Internalin_LRR"/>
</dbReference>
<accession>A0ABP1K249</accession>
<dbReference type="PANTHER" id="PTHR46652">
    <property type="entry name" value="LEUCINE-RICH REPEAT AND IQ DOMAIN-CONTAINING PROTEIN 1-RELATED"/>
    <property type="match status" value="1"/>
</dbReference>